<sequence length="440" mass="48488">MAQRYEEYQLSSQEPDQEENEESHFGESSNGLLMDEMASQPFSSTKSSFEMLVLTISLAGRHIAPSLQMEHPTVIASVWIIPPLCGATLQPLFGILSDRLKFKVGRREPFVLLGGVGLLCALLTQAWSPEIANILDGTCKETRLACTTKIFVSVFAVVVLYASAQAVQVGTRAKMIDECHVTQQLDVNTWASRVISLTSVLYYVLSYGLPPLNTVELRMQELALISVIIIVGTISIAGVAGFQAPPSYSASRALPRNNPLRHGSYVQQLKETVTARMTKILGVQFLSSFAWFPYLFYISRYITEKGHGEGNTTERLGPLALFLQSVVHLTTSLILPSLVRHPAENNNSTTAMSNIPKLEPILIWRLSLALYSTCVAGILLTNSTGFTLALAALTGKRRQLQKIKSIWAISGNQQSIHDYSANHSGPHMHYHLFCGVREAH</sequence>
<feature type="transmembrane region" description="Helical" evidence="7">
    <location>
        <begin position="190"/>
        <end position="210"/>
    </location>
</feature>
<feature type="transmembrane region" description="Helical" evidence="7">
    <location>
        <begin position="222"/>
        <end position="242"/>
    </location>
</feature>
<dbReference type="Proteomes" id="UP000319160">
    <property type="component" value="Unassembled WGS sequence"/>
</dbReference>
<evidence type="ECO:0000256" key="4">
    <source>
        <dbReference type="ARBA" id="ARBA00022989"/>
    </source>
</evidence>
<name>A0A553ICR8_9PEZI</name>
<feature type="transmembrane region" description="Helical" evidence="7">
    <location>
        <begin position="109"/>
        <end position="127"/>
    </location>
</feature>
<dbReference type="GO" id="GO:0005886">
    <property type="term" value="C:plasma membrane"/>
    <property type="evidence" value="ECO:0007669"/>
    <property type="project" value="TreeGrafter"/>
</dbReference>
<feature type="region of interest" description="Disordered" evidence="6">
    <location>
        <begin position="1"/>
        <end position="28"/>
    </location>
</feature>
<dbReference type="AlphaFoldDB" id="A0A553ICR8"/>
<keyword evidence="4 7" id="KW-1133">Transmembrane helix</keyword>
<evidence type="ECO:0000256" key="6">
    <source>
        <dbReference type="SAM" id="MobiDB-lite"/>
    </source>
</evidence>
<feature type="transmembrane region" description="Helical" evidence="7">
    <location>
        <begin position="319"/>
        <end position="339"/>
    </location>
</feature>
<protein>
    <submittedName>
        <fullName evidence="8">Uncharacterized protein</fullName>
    </submittedName>
</protein>
<dbReference type="GO" id="GO:0008506">
    <property type="term" value="F:sucrose:proton symporter activity"/>
    <property type="evidence" value="ECO:0007669"/>
    <property type="project" value="TreeGrafter"/>
</dbReference>
<dbReference type="Gene3D" id="1.20.1250.20">
    <property type="entry name" value="MFS general substrate transporter like domains"/>
    <property type="match status" value="1"/>
</dbReference>
<keyword evidence="9" id="KW-1185">Reference proteome</keyword>
<evidence type="ECO:0000313" key="9">
    <source>
        <dbReference type="Proteomes" id="UP000319160"/>
    </source>
</evidence>
<evidence type="ECO:0000256" key="7">
    <source>
        <dbReference type="SAM" id="Phobius"/>
    </source>
</evidence>
<feature type="transmembrane region" description="Helical" evidence="7">
    <location>
        <begin position="74"/>
        <end position="97"/>
    </location>
</feature>
<reference evidence="9" key="1">
    <citation type="submission" date="2019-06" db="EMBL/GenBank/DDBJ databases">
        <title>Draft genome sequence of the griseofulvin-producing fungus Xylaria cubensis strain G536.</title>
        <authorList>
            <person name="Mead M.E."/>
            <person name="Raja H.A."/>
            <person name="Steenwyk J.L."/>
            <person name="Knowles S.L."/>
            <person name="Oberlies N.H."/>
            <person name="Rokas A."/>
        </authorList>
    </citation>
    <scope>NUCLEOTIDE SEQUENCE [LARGE SCALE GENOMIC DNA]</scope>
    <source>
        <strain evidence="9">G536</strain>
    </source>
</reference>
<gene>
    <name evidence="8" type="ORF">FHL15_001204</name>
</gene>
<dbReference type="EMBL" id="VFLP01000004">
    <property type="protein sequence ID" value="TRX97994.1"/>
    <property type="molecule type" value="Genomic_DNA"/>
</dbReference>
<dbReference type="OrthoDB" id="28755at2759"/>
<dbReference type="PANTHER" id="PTHR19432:SF35">
    <property type="entry name" value="SOLUTE CARRIER FAMILY 45 MEMBER 3 ISOFORM X1"/>
    <property type="match status" value="1"/>
</dbReference>
<feature type="transmembrane region" description="Helical" evidence="7">
    <location>
        <begin position="280"/>
        <end position="298"/>
    </location>
</feature>
<feature type="transmembrane region" description="Helical" evidence="7">
    <location>
        <begin position="368"/>
        <end position="393"/>
    </location>
</feature>
<comment type="subcellular location">
    <subcellularLocation>
        <location evidence="1">Membrane</location>
        <topology evidence="1">Multi-pass membrane protein</topology>
    </subcellularLocation>
</comment>
<keyword evidence="3 7" id="KW-0812">Transmembrane</keyword>
<dbReference type="PANTHER" id="PTHR19432">
    <property type="entry name" value="SUGAR TRANSPORTER"/>
    <property type="match status" value="1"/>
</dbReference>
<evidence type="ECO:0000256" key="5">
    <source>
        <dbReference type="ARBA" id="ARBA00023136"/>
    </source>
</evidence>
<dbReference type="SUPFAM" id="SSF103473">
    <property type="entry name" value="MFS general substrate transporter"/>
    <property type="match status" value="1"/>
</dbReference>
<accession>A0A553ICR8</accession>
<keyword evidence="5 7" id="KW-0472">Membrane</keyword>
<dbReference type="InterPro" id="IPR036259">
    <property type="entry name" value="MFS_trans_sf"/>
</dbReference>
<evidence type="ECO:0000256" key="2">
    <source>
        <dbReference type="ARBA" id="ARBA00022448"/>
    </source>
</evidence>
<evidence type="ECO:0000256" key="3">
    <source>
        <dbReference type="ARBA" id="ARBA00022692"/>
    </source>
</evidence>
<keyword evidence="2" id="KW-0813">Transport</keyword>
<comment type="caution">
    <text evidence="8">The sequence shown here is derived from an EMBL/GenBank/DDBJ whole genome shotgun (WGS) entry which is preliminary data.</text>
</comment>
<proteinExistence type="predicted"/>
<organism evidence="8 9">
    <name type="scientific">Xylaria flabelliformis</name>
    <dbReference type="NCBI Taxonomy" id="2512241"/>
    <lineage>
        <taxon>Eukaryota</taxon>
        <taxon>Fungi</taxon>
        <taxon>Dikarya</taxon>
        <taxon>Ascomycota</taxon>
        <taxon>Pezizomycotina</taxon>
        <taxon>Sordariomycetes</taxon>
        <taxon>Xylariomycetidae</taxon>
        <taxon>Xylariales</taxon>
        <taxon>Xylariaceae</taxon>
        <taxon>Xylaria</taxon>
    </lineage>
</organism>
<evidence type="ECO:0000313" key="8">
    <source>
        <dbReference type="EMBL" id="TRX97994.1"/>
    </source>
</evidence>
<evidence type="ECO:0000256" key="1">
    <source>
        <dbReference type="ARBA" id="ARBA00004141"/>
    </source>
</evidence>